<dbReference type="AlphaFoldDB" id="A0A1U7GWH7"/>
<gene>
    <name evidence="13" type="ORF">NIES592_17280</name>
</gene>
<dbReference type="PANTHER" id="PTHR43562">
    <property type="entry name" value="NAPA-TYPE SODIUM/HYDROGEN ANTIPORTER"/>
    <property type="match status" value="1"/>
</dbReference>
<protein>
    <submittedName>
        <fullName evidence="13">Sodium:proton antiporter</fullName>
    </submittedName>
</protein>
<evidence type="ECO:0000256" key="5">
    <source>
        <dbReference type="ARBA" id="ARBA00022692"/>
    </source>
</evidence>
<feature type="transmembrane region" description="Helical" evidence="11">
    <location>
        <begin position="395"/>
        <end position="415"/>
    </location>
</feature>
<keyword evidence="14" id="KW-1185">Reference proteome</keyword>
<dbReference type="PANTHER" id="PTHR43562:SF3">
    <property type="entry name" value="SODIUM ION_PROTON EXCHANGER (EUROFUNG)"/>
    <property type="match status" value="1"/>
</dbReference>
<dbReference type="GO" id="GO:0006814">
    <property type="term" value="P:sodium ion transport"/>
    <property type="evidence" value="ECO:0007669"/>
    <property type="project" value="UniProtKB-KW"/>
</dbReference>
<feature type="transmembrane region" description="Helical" evidence="11">
    <location>
        <begin position="288"/>
        <end position="317"/>
    </location>
</feature>
<evidence type="ECO:0000256" key="3">
    <source>
        <dbReference type="ARBA" id="ARBA00022448"/>
    </source>
</evidence>
<feature type="domain" description="Cation/H+ exchanger transmembrane" evidence="12">
    <location>
        <begin position="47"/>
        <end position="446"/>
    </location>
</feature>
<evidence type="ECO:0000256" key="11">
    <source>
        <dbReference type="SAM" id="Phobius"/>
    </source>
</evidence>
<evidence type="ECO:0000256" key="2">
    <source>
        <dbReference type="ARBA" id="ARBA00005551"/>
    </source>
</evidence>
<reference evidence="13 14" key="1">
    <citation type="submission" date="2016-11" db="EMBL/GenBank/DDBJ databases">
        <title>Draft Genome Sequences of Nine Cyanobacterial Strains from Diverse Habitats.</title>
        <authorList>
            <person name="Zhu T."/>
            <person name="Hou S."/>
            <person name="Lu X."/>
            <person name="Hess W.R."/>
        </authorList>
    </citation>
    <scope>NUCLEOTIDE SEQUENCE [LARGE SCALE GENOMIC DNA]</scope>
    <source>
        <strain evidence="13 14">NIES-592</strain>
    </source>
</reference>
<evidence type="ECO:0000256" key="10">
    <source>
        <dbReference type="ARBA" id="ARBA00023201"/>
    </source>
</evidence>
<accession>A0A1U7GWH7</accession>
<dbReference type="OrthoDB" id="9793589at2"/>
<dbReference type="GO" id="GO:0016020">
    <property type="term" value="C:membrane"/>
    <property type="evidence" value="ECO:0007669"/>
    <property type="project" value="UniProtKB-SubCell"/>
</dbReference>
<dbReference type="Proteomes" id="UP000186391">
    <property type="component" value="Unassembled WGS sequence"/>
</dbReference>
<feature type="transmembrane region" description="Helical" evidence="11">
    <location>
        <begin position="247"/>
        <end position="267"/>
    </location>
</feature>
<keyword evidence="3" id="KW-0813">Transport</keyword>
<dbReference type="InterPro" id="IPR038770">
    <property type="entry name" value="Na+/solute_symporter_sf"/>
</dbReference>
<feature type="transmembrane region" description="Helical" evidence="11">
    <location>
        <begin position="59"/>
        <end position="82"/>
    </location>
</feature>
<feature type="transmembrane region" description="Helical" evidence="11">
    <location>
        <begin position="29"/>
        <end position="47"/>
    </location>
</feature>
<name>A0A1U7GWH7_9CYAN</name>
<feature type="transmembrane region" description="Helical" evidence="11">
    <location>
        <begin position="213"/>
        <end position="235"/>
    </location>
</feature>
<evidence type="ECO:0000256" key="9">
    <source>
        <dbReference type="ARBA" id="ARBA00023136"/>
    </source>
</evidence>
<comment type="caution">
    <text evidence="13">The sequence shown here is derived from an EMBL/GenBank/DDBJ whole genome shotgun (WGS) entry which is preliminary data.</text>
</comment>
<feature type="transmembrane region" description="Helical" evidence="11">
    <location>
        <begin position="119"/>
        <end position="137"/>
    </location>
</feature>
<evidence type="ECO:0000256" key="4">
    <source>
        <dbReference type="ARBA" id="ARBA00022449"/>
    </source>
</evidence>
<feature type="transmembrane region" description="Helical" evidence="11">
    <location>
        <begin position="144"/>
        <end position="165"/>
    </location>
</feature>
<evidence type="ECO:0000259" key="12">
    <source>
        <dbReference type="Pfam" id="PF00999"/>
    </source>
</evidence>
<comment type="similarity">
    <text evidence="2">Belongs to the monovalent cation:proton antiporter 2 (CPA2) transporter (TC 2.A.37) family.</text>
</comment>
<evidence type="ECO:0000313" key="13">
    <source>
        <dbReference type="EMBL" id="OKH12596.1"/>
    </source>
</evidence>
<keyword evidence="6 11" id="KW-1133">Transmembrane helix</keyword>
<dbReference type="GO" id="GO:1902600">
    <property type="term" value="P:proton transmembrane transport"/>
    <property type="evidence" value="ECO:0007669"/>
    <property type="project" value="InterPro"/>
</dbReference>
<keyword evidence="10" id="KW-0739">Sodium transport</keyword>
<dbReference type="EMBL" id="MRCA01000010">
    <property type="protein sequence ID" value="OKH12596.1"/>
    <property type="molecule type" value="Genomic_DNA"/>
</dbReference>
<comment type="subcellular location">
    <subcellularLocation>
        <location evidence="1">Membrane</location>
        <topology evidence="1">Multi-pass membrane protein</topology>
    </subcellularLocation>
</comment>
<keyword evidence="4" id="KW-0050">Antiport</keyword>
<dbReference type="GO" id="GO:0015297">
    <property type="term" value="F:antiporter activity"/>
    <property type="evidence" value="ECO:0007669"/>
    <property type="project" value="UniProtKB-KW"/>
</dbReference>
<evidence type="ECO:0000256" key="7">
    <source>
        <dbReference type="ARBA" id="ARBA00023053"/>
    </source>
</evidence>
<dbReference type="InterPro" id="IPR006153">
    <property type="entry name" value="Cation/H_exchanger_TM"/>
</dbReference>
<evidence type="ECO:0000256" key="8">
    <source>
        <dbReference type="ARBA" id="ARBA00023065"/>
    </source>
</evidence>
<dbReference type="RefSeq" id="WP_073556412.1">
    <property type="nucleotide sequence ID" value="NZ_MRCA01000010.1"/>
</dbReference>
<dbReference type="Pfam" id="PF00999">
    <property type="entry name" value="Na_H_Exchanger"/>
    <property type="match status" value="1"/>
</dbReference>
<feature type="transmembrane region" description="Helical" evidence="11">
    <location>
        <begin position="427"/>
        <end position="448"/>
    </location>
</feature>
<keyword evidence="8" id="KW-0406">Ion transport</keyword>
<organism evidence="13 14">
    <name type="scientific">Fischerella major NIES-592</name>
    <dbReference type="NCBI Taxonomy" id="210994"/>
    <lineage>
        <taxon>Bacteria</taxon>
        <taxon>Bacillati</taxon>
        <taxon>Cyanobacteriota</taxon>
        <taxon>Cyanophyceae</taxon>
        <taxon>Nostocales</taxon>
        <taxon>Hapalosiphonaceae</taxon>
        <taxon>Fischerella</taxon>
    </lineage>
</organism>
<feature type="transmembrane region" description="Helical" evidence="11">
    <location>
        <begin position="171"/>
        <end position="193"/>
    </location>
</feature>
<feature type="transmembrane region" description="Helical" evidence="11">
    <location>
        <begin position="368"/>
        <end position="389"/>
    </location>
</feature>
<evidence type="ECO:0000256" key="6">
    <source>
        <dbReference type="ARBA" id="ARBA00022989"/>
    </source>
</evidence>
<keyword evidence="7" id="KW-0915">Sodium</keyword>
<keyword evidence="9 11" id="KW-0472">Membrane</keyword>
<dbReference type="Gene3D" id="1.20.1530.20">
    <property type="match status" value="1"/>
</dbReference>
<evidence type="ECO:0000313" key="14">
    <source>
        <dbReference type="Proteomes" id="UP000186391"/>
    </source>
</evidence>
<keyword evidence="5 11" id="KW-0812">Transmembrane</keyword>
<sequence length="491" mass="50710">MISTESMQFLSAINSSLPLLATTGETADSSLVVAAVLLSLVVVYFASKLGGELSNRFGLPPVLGELVGGVVVGISVLHFLVFPETGADSSSSLIISFLKTTAGLNPDAAESVFVAQSEVISVLAELGVIILLFEIGLESNLKDLMAVGIQATIVAIVGVAVPFAAGTAGLMILFGIPAVPAIFAGAALTATSIGITSKVLSELGRLNSKEGQIILGAAVIDDVLGIIVLAVVASLAKDGAVDVGKVVYLIISASGFLLGAIALGNLFNKTFVAIVDKLKTRGELVIPAFIFAFVMAYIAAVIQLEAILGAFAAGLVLEETDKRKELQKQIVPIADMLVPIFFVTVGAKTDLSVLNPAVPTNREGLVMACFLILIAILGKLVTGFSVFGQPQINRLAIGVGMIPRGEVGLVFLGIGSSINILSKPLEAAIIMMVIITTFLAPPLLRFVFPEPTLVSPESNELLLDGSSGTSLAINSSNSESLEANPNSQEAN</sequence>
<evidence type="ECO:0000256" key="1">
    <source>
        <dbReference type="ARBA" id="ARBA00004141"/>
    </source>
</evidence>
<proteinExistence type="inferred from homology"/>